<evidence type="ECO:0000313" key="1">
    <source>
        <dbReference type="EMBL" id="KAG5462616.1"/>
    </source>
</evidence>
<proteinExistence type="predicted"/>
<evidence type="ECO:0000313" key="2">
    <source>
        <dbReference type="Proteomes" id="UP000673691"/>
    </source>
</evidence>
<dbReference type="EMBL" id="JAEFCI010001889">
    <property type="protein sequence ID" value="KAG5462616.1"/>
    <property type="molecule type" value="Genomic_DNA"/>
</dbReference>
<keyword evidence="2" id="KW-1185">Reference proteome</keyword>
<gene>
    <name evidence="1" type="ORF">BJ554DRAFT_4412</name>
</gene>
<accession>A0A8H8A0D2</accession>
<organism evidence="1 2">
    <name type="scientific">Olpidium bornovanus</name>
    <dbReference type="NCBI Taxonomy" id="278681"/>
    <lineage>
        <taxon>Eukaryota</taxon>
        <taxon>Fungi</taxon>
        <taxon>Fungi incertae sedis</taxon>
        <taxon>Olpidiomycota</taxon>
        <taxon>Olpidiomycotina</taxon>
        <taxon>Olpidiomycetes</taxon>
        <taxon>Olpidiales</taxon>
        <taxon>Olpidiaceae</taxon>
        <taxon>Olpidium</taxon>
    </lineage>
</organism>
<protein>
    <submittedName>
        <fullName evidence="1">Uncharacterized protein</fullName>
    </submittedName>
</protein>
<dbReference type="Proteomes" id="UP000673691">
    <property type="component" value="Unassembled WGS sequence"/>
</dbReference>
<dbReference type="AlphaFoldDB" id="A0A8H8A0D2"/>
<comment type="caution">
    <text evidence="1">The sequence shown here is derived from an EMBL/GenBank/DDBJ whole genome shotgun (WGS) entry which is preliminary data.</text>
</comment>
<reference evidence="1 2" key="1">
    <citation type="journal article" name="Sci. Rep.">
        <title>Genome-scale phylogenetic analyses confirm Olpidium as the closest living zoosporic fungus to the non-flagellated, terrestrial fungi.</title>
        <authorList>
            <person name="Chang Y."/>
            <person name="Rochon D."/>
            <person name="Sekimoto S."/>
            <person name="Wang Y."/>
            <person name="Chovatia M."/>
            <person name="Sandor L."/>
            <person name="Salamov A."/>
            <person name="Grigoriev I.V."/>
            <person name="Stajich J.E."/>
            <person name="Spatafora J.W."/>
        </authorList>
    </citation>
    <scope>NUCLEOTIDE SEQUENCE [LARGE SCALE GENOMIC DNA]</scope>
    <source>
        <strain evidence="1">S191</strain>
    </source>
</reference>
<name>A0A8H8A0D2_9FUNG</name>
<sequence length="63" mass="7096">MGGFSATAKPSGPTRGTSLTLTTVCCARGQPCRQRRWCHLCLRTRVARQRYRLVSEIRAEKSE</sequence>